<sequence length="236" mass="25009">MLITGLAKTQRASGRLSFAAHHGSPSCSPLCANSSSVRGLFLDAPRPYRLGRALRMLVGACPLPPAHTPASVRGLAFDAHYRRCAVIRLQRRSSTPYVALPPASAAALQRVRATALQRARITARCRPRTLARACAGPVSTATGAAAYAAAWQSPRAMPPPALAPASVRGVAFDGYYRRCAATHPHRRSATPYVAPLPAFAAAMQRACAAALQRPDPRSRPRMHAGATAGSVNMLFR</sequence>
<gene>
    <name evidence="1" type="ORF">GGX14DRAFT_574577</name>
</gene>
<name>A0AAD6Y6P7_9AGAR</name>
<dbReference type="AlphaFoldDB" id="A0AAD6Y6P7"/>
<evidence type="ECO:0000313" key="2">
    <source>
        <dbReference type="Proteomes" id="UP001219525"/>
    </source>
</evidence>
<accession>A0AAD6Y6P7</accession>
<dbReference type="Proteomes" id="UP001219525">
    <property type="component" value="Unassembled WGS sequence"/>
</dbReference>
<protein>
    <submittedName>
        <fullName evidence="1">Uncharacterized protein</fullName>
    </submittedName>
</protein>
<organism evidence="1 2">
    <name type="scientific">Mycena pura</name>
    <dbReference type="NCBI Taxonomy" id="153505"/>
    <lineage>
        <taxon>Eukaryota</taxon>
        <taxon>Fungi</taxon>
        <taxon>Dikarya</taxon>
        <taxon>Basidiomycota</taxon>
        <taxon>Agaricomycotina</taxon>
        <taxon>Agaricomycetes</taxon>
        <taxon>Agaricomycetidae</taxon>
        <taxon>Agaricales</taxon>
        <taxon>Marasmiineae</taxon>
        <taxon>Mycenaceae</taxon>
        <taxon>Mycena</taxon>
    </lineage>
</organism>
<keyword evidence="2" id="KW-1185">Reference proteome</keyword>
<comment type="caution">
    <text evidence="1">The sequence shown here is derived from an EMBL/GenBank/DDBJ whole genome shotgun (WGS) entry which is preliminary data.</text>
</comment>
<dbReference type="EMBL" id="JARJCW010000081">
    <property type="protein sequence ID" value="KAJ7196760.1"/>
    <property type="molecule type" value="Genomic_DNA"/>
</dbReference>
<evidence type="ECO:0000313" key="1">
    <source>
        <dbReference type="EMBL" id="KAJ7196760.1"/>
    </source>
</evidence>
<reference evidence="1" key="1">
    <citation type="submission" date="2023-03" db="EMBL/GenBank/DDBJ databases">
        <title>Massive genome expansion in bonnet fungi (Mycena s.s.) driven by repeated elements and novel gene families across ecological guilds.</title>
        <authorList>
            <consortium name="Lawrence Berkeley National Laboratory"/>
            <person name="Harder C.B."/>
            <person name="Miyauchi S."/>
            <person name="Viragh M."/>
            <person name="Kuo A."/>
            <person name="Thoen E."/>
            <person name="Andreopoulos B."/>
            <person name="Lu D."/>
            <person name="Skrede I."/>
            <person name="Drula E."/>
            <person name="Henrissat B."/>
            <person name="Morin E."/>
            <person name="Kohler A."/>
            <person name="Barry K."/>
            <person name="LaButti K."/>
            <person name="Morin E."/>
            <person name="Salamov A."/>
            <person name="Lipzen A."/>
            <person name="Mereny Z."/>
            <person name="Hegedus B."/>
            <person name="Baldrian P."/>
            <person name="Stursova M."/>
            <person name="Weitz H."/>
            <person name="Taylor A."/>
            <person name="Grigoriev I.V."/>
            <person name="Nagy L.G."/>
            <person name="Martin F."/>
            <person name="Kauserud H."/>
        </authorList>
    </citation>
    <scope>NUCLEOTIDE SEQUENCE</scope>
    <source>
        <strain evidence="1">9144</strain>
    </source>
</reference>
<proteinExistence type="predicted"/>